<feature type="compositionally biased region" description="Acidic residues" evidence="1">
    <location>
        <begin position="171"/>
        <end position="193"/>
    </location>
</feature>
<dbReference type="SMART" id="SM00355">
    <property type="entry name" value="ZnF_C2H2"/>
    <property type="match status" value="3"/>
</dbReference>
<feature type="compositionally biased region" description="Basic residues" evidence="1">
    <location>
        <begin position="276"/>
        <end position="296"/>
    </location>
</feature>
<reference evidence="3" key="1">
    <citation type="submission" date="2020-11" db="EMBL/GenBank/DDBJ databases">
        <title>Adaptations for nitrogen fixation in a non-lichenized fungal sporocarp promotes dispersal by wood-feeding termites.</title>
        <authorList>
            <consortium name="DOE Joint Genome Institute"/>
            <person name="Koch R.A."/>
            <person name="Yoon G."/>
            <person name="Arayal U."/>
            <person name="Lail K."/>
            <person name="Amirebrahimi M."/>
            <person name="Labutti K."/>
            <person name="Lipzen A."/>
            <person name="Riley R."/>
            <person name="Barry K."/>
            <person name="Henrissat B."/>
            <person name="Grigoriev I.V."/>
            <person name="Herr J.R."/>
            <person name="Aime M.C."/>
        </authorList>
    </citation>
    <scope>NUCLEOTIDE SEQUENCE</scope>
    <source>
        <strain evidence="3">MCA 3950</strain>
    </source>
</reference>
<gene>
    <name evidence="3" type="ORF">BT62DRAFT_1077541</name>
</gene>
<organism evidence="3 4">
    <name type="scientific">Guyanagaster necrorhizus</name>
    <dbReference type="NCBI Taxonomy" id="856835"/>
    <lineage>
        <taxon>Eukaryota</taxon>
        <taxon>Fungi</taxon>
        <taxon>Dikarya</taxon>
        <taxon>Basidiomycota</taxon>
        <taxon>Agaricomycotina</taxon>
        <taxon>Agaricomycetes</taxon>
        <taxon>Agaricomycetidae</taxon>
        <taxon>Agaricales</taxon>
        <taxon>Marasmiineae</taxon>
        <taxon>Physalacriaceae</taxon>
        <taxon>Guyanagaster</taxon>
    </lineage>
</organism>
<dbReference type="PROSITE" id="PS00028">
    <property type="entry name" value="ZINC_FINGER_C2H2_1"/>
    <property type="match status" value="1"/>
</dbReference>
<evidence type="ECO:0000259" key="2">
    <source>
        <dbReference type="PROSITE" id="PS00028"/>
    </source>
</evidence>
<dbReference type="InterPro" id="IPR013087">
    <property type="entry name" value="Znf_C2H2_type"/>
</dbReference>
<accession>A0A9P8ARD9</accession>
<keyword evidence="4" id="KW-1185">Reference proteome</keyword>
<feature type="region of interest" description="Disordered" evidence="1">
    <location>
        <begin position="109"/>
        <end position="197"/>
    </location>
</feature>
<dbReference type="RefSeq" id="XP_043038286.1">
    <property type="nucleotide sequence ID" value="XM_043179310.1"/>
</dbReference>
<dbReference type="OrthoDB" id="3013842at2759"/>
<feature type="compositionally biased region" description="Acidic residues" evidence="1">
    <location>
        <begin position="130"/>
        <end position="143"/>
    </location>
</feature>
<dbReference type="EMBL" id="MU250539">
    <property type="protein sequence ID" value="KAG7444786.1"/>
    <property type="molecule type" value="Genomic_DNA"/>
</dbReference>
<proteinExistence type="predicted"/>
<sequence length="375" mass="43219">MPQYSKTPLPVCLPHSFDTTYPMALFASEPQHVLSSTEDYNSLYELVSFPFSSSESLDIFLPEPVLGLDQNGFLSMVNYQSDFVYAPDPTPIHDAFPPQFLFQRPATTPTDVAPVMSTPSFGPDVQPTDPNDEDADYDLDPDFINDSAKDPLPFARCYSPAPPSPLTSLPDTDDEDSDSEEPQYDDSEYEELESLSGRRKRGRACELVKITIYRTDVLQTRSRRGDFKNSFERYVFHDDPQHVRCMKPGCPKEFDCVNAAIDHMYFAHPTNEEEKKKKKKAHPRNKKKAQTRKKKKSVPTRCVFFDCDKLAENTGNMRRHLISRKHQKTPRFRCGDCRRLFQRPDPVRRHQDRYKGRCKGRFAEDRPVCQKARKA</sequence>
<feature type="domain" description="C2H2-type" evidence="2">
    <location>
        <begin position="245"/>
        <end position="268"/>
    </location>
</feature>
<name>A0A9P8ARD9_9AGAR</name>
<feature type="region of interest" description="Disordered" evidence="1">
    <location>
        <begin position="268"/>
        <end position="296"/>
    </location>
</feature>
<evidence type="ECO:0000313" key="4">
    <source>
        <dbReference type="Proteomes" id="UP000812287"/>
    </source>
</evidence>
<protein>
    <recommendedName>
        <fullName evidence="2">C2H2-type domain-containing protein</fullName>
    </recommendedName>
</protein>
<dbReference type="AlphaFoldDB" id="A0A9P8ARD9"/>
<dbReference type="GeneID" id="66101604"/>
<dbReference type="Proteomes" id="UP000812287">
    <property type="component" value="Unassembled WGS sequence"/>
</dbReference>
<comment type="caution">
    <text evidence="3">The sequence shown here is derived from an EMBL/GenBank/DDBJ whole genome shotgun (WGS) entry which is preliminary data.</text>
</comment>
<evidence type="ECO:0000256" key="1">
    <source>
        <dbReference type="SAM" id="MobiDB-lite"/>
    </source>
</evidence>
<evidence type="ECO:0000313" key="3">
    <source>
        <dbReference type="EMBL" id="KAG7444786.1"/>
    </source>
</evidence>